<evidence type="ECO:0000313" key="7">
    <source>
        <dbReference type="Ensembl" id="ENSPMGP00000025649.1"/>
    </source>
</evidence>
<dbReference type="InterPro" id="IPR055356">
    <property type="entry name" value="ZP-N"/>
</dbReference>
<protein>
    <recommendedName>
        <fullName evidence="6">ZP domain-containing protein</fullName>
    </recommendedName>
</protein>
<evidence type="ECO:0000256" key="1">
    <source>
        <dbReference type="ARBA" id="ARBA00004613"/>
    </source>
</evidence>
<evidence type="ECO:0000259" key="6">
    <source>
        <dbReference type="PROSITE" id="PS51034"/>
    </source>
</evidence>
<reference evidence="7" key="1">
    <citation type="submission" date="2025-08" db="UniProtKB">
        <authorList>
            <consortium name="Ensembl"/>
        </authorList>
    </citation>
    <scope>IDENTIFICATION</scope>
</reference>
<keyword evidence="4" id="KW-1015">Disulfide bond</keyword>
<dbReference type="PANTHER" id="PTHR14002:SF50">
    <property type="entry name" value="ALPHA-TECTORIN-LIKE-RELATED"/>
    <property type="match status" value="1"/>
</dbReference>
<name>A0A3B4BAY2_9GOBI</name>
<keyword evidence="2" id="KW-0964">Secreted</keyword>
<dbReference type="Ensembl" id="ENSPMGT00000027320.1">
    <property type="protein sequence ID" value="ENSPMGP00000025649.1"/>
    <property type="gene ID" value="ENSPMGG00000020706.1"/>
</dbReference>
<dbReference type="PROSITE" id="PS51034">
    <property type="entry name" value="ZP_2"/>
    <property type="match status" value="1"/>
</dbReference>
<dbReference type="Gene3D" id="2.60.40.3210">
    <property type="entry name" value="Zona pellucida, ZP-N domain"/>
    <property type="match status" value="1"/>
</dbReference>
<dbReference type="Pfam" id="PF00100">
    <property type="entry name" value="Zona_pellucida"/>
    <property type="match status" value="1"/>
</dbReference>
<dbReference type="InterPro" id="IPR017977">
    <property type="entry name" value="ZP_dom_CS"/>
</dbReference>
<dbReference type="Gene3D" id="2.60.40.4100">
    <property type="entry name" value="Zona pellucida, ZP-C domain"/>
    <property type="match status" value="1"/>
</dbReference>
<dbReference type="InterPro" id="IPR001507">
    <property type="entry name" value="ZP_dom"/>
</dbReference>
<dbReference type="InterPro" id="IPR042235">
    <property type="entry name" value="ZP-C_dom"/>
</dbReference>
<reference evidence="7" key="2">
    <citation type="submission" date="2025-09" db="UniProtKB">
        <authorList>
            <consortium name="Ensembl"/>
        </authorList>
    </citation>
    <scope>IDENTIFICATION</scope>
</reference>
<dbReference type="SMART" id="SM00241">
    <property type="entry name" value="ZP"/>
    <property type="match status" value="1"/>
</dbReference>
<dbReference type="SMART" id="SM00832">
    <property type="entry name" value="C8"/>
    <property type="match status" value="1"/>
</dbReference>
<organism evidence="7 8">
    <name type="scientific">Periophthalmus magnuspinnatus</name>
    <dbReference type="NCBI Taxonomy" id="409849"/>
    <lineage>
        <taxon>Eukaryota</taxon>
        <taxon>Metazoa</taxon>
        <taxon>Chordata</taxon>
        <taxon>Craniata</taxon>
        <taxon>Vertebrata</taxon>
        <taxon>Euteleostomi</taxon>
        <taxon>Actinopterygii</taxon>
        <taxon>Neopterygii</taxon>
        <taxon>Teleostei</taxon>
        <taxon>Neoteleostei</taxon>
        <taxon>Acanthomorphata</taxon>
        <taxon>Gobiaria</taxon>
        <taxon>Gobiiformes</taxon>
        <taxon>Gobioidei</taxon>
        <taxon>Gobiidae</taxon>
        <taxon>Oxudercinae</taxon>
        <taxon>Periophthalmus</taxon>
    </lineage>
</organism>
<keyword evidence="5" id="KW-0325">Glycoprotein</keyword>
<dbReference type="Pfam" id="PF23344">
    <property type="entry name" value="ZP-N"/>
    <property type="match status" value="1"/>
</dbReference>
<evidence type="ECO:0000256" key="2">
    <source>
        <dbReference type="ARBA" id="ARBA00022525"/>
    </source>
</evidence>
<evidence type="ECO:0000313" key="8">
    <source>
        <dbReference type="Proteomes" id="UP000261520"/>
    </source>
</evidence>
<dbReference type="PANTHER" id="PTHR14002">
    <property type="entry name" value="ENDOGLIN/TGF-BETA RECEPTOR TYPE III"/>
    <property type="match status" value="1"/>
</dbReference>
<dbReference type="InterPro" id="IPR014853">
    <property type="entry name" value="VWF/SSPO/ZAN-like_Cys-rich_dom"/>
</dbReference>
<dbReference type="AlphaFoldDB" id="A0A3B4BAY2"/>
<feature type="domain" description="ZP" evidence="6">
    <location>
        <begin position="382"/>
        <end position="637"/>
    </location>
</feature>
<dbReference type="InterPro" id="IPR055355">
    <property type="entry name" value="ZP-C"/>
</dbReference>
<keyword evidence="3" id="KW-0732">Signal</keyword>
<dbReference type="GO" id="GO:0005576">
    <property type="term" value="C:extracellular region"/>
    <property type="evidence" value="ECO:0007669"/>
    <property type="project" value="UniProtKB-SubCell"/>
</dbReference>
<dbReference type="Proteomes" id="UP000261520">
    <property type="component" value="Unplaced"/>
</dbReference>
<sequence>PLCPIIKIVAVNQDFISSAEIDIAACPITYYGLKYNKVYVSINIKTSHFYGDRVTVVYLSGAVYKTNRSVWNADICSTVTCDEFGVATPESTCGPMERCQGNNTCTLDATCTVTASTIIDVIGQLHTVPDRCGYKLMEHVSIPDLEVFGVFQERRRKDVSFLERLVLHLKSSNVDISLEQGGRVKVNDTVLPFNTSEKVVHGVKVSKGPNGLTAEVTASDYAASIHFNGHTAQILFFPPMSLIFSCETTYTEDADVSINCNDTAEWCNILREQPFSTCNLVVDPQPFISACSSVLCKYPAVDGFNCQFFEAYTRACSMHNVSVEGWKSQIKCAETQAKCQNMYCSEHEFCGEKNNGWEWACLCRAIFASKYRPTNTFGEPTVCEEHTAALTLAGCLLEERGIDYSVLHMNNESCVGQMDNETHMVTFSFDQTNTCGTVVKSNGSKIIYHNTIQTWNSSNFGIISRHDDVHLDFSCHYLQPGVKSLAVRIKDSSVIQELTSGQWRYNLSMIVYTDEARRHALTPDTEVNLDQTIYIELQVDGIDENLLSLVVDSCWATTESSPNSSLKYSIVGTGCPNPVDKSVRVINNGQGLSSYFSFSLFQFTGRTGKIYLHCKTMLCVNQGTSCAPKCNQSSRRRRSAMSNYMDQNPGLITMAWRH</sequence>
<dbReference type="PROSITE" id="PS00682">
    <property type="entry name" value="ZP_1"/>
    <property type="match status" value="1"/>
</dbReference>
<dbReference type="Pfam" id="PF08742">
    <property type="entry name" value="C8"/>
    <property type="match status" value="1"/>
</dbReference>
<evidence type="ECO:0000256" key="3">
    <source>
        <dbReference type="ARBA" id="ARBA00022729"/>
    </source>
</evidence>
<keyword evidence="8" id="KW-1185">Reference proteome</keyword>
<comment type="subcellular location">
    <subcellularLocation>
        <location evidence="1">Secreted</location>
    </subcellularLocation>
</comment>
<accession>A0A3B4BAY2</accession>
<dbReference type="STRING" id="409849.ENSPMGP00000025649"/>
<evidence type="ECO:0000256" key="5">
    <source>
        <dbReference type="ARBA" id="ARBA00023180"/>
    </source>
</evidence>
<proteinExistence type="predicted"/>
<evidence type="ECO:0000256" key="4">
    <source>
        <dbReference type="ARBA" id="ARBA00023157"/>
    </source>
</evidence>